<organism evidence="1 2">
    <name type="scientific">Iris pallida</name>
    <name type="common">Sweet iris</name>
    <dbReference type="NCBI Taxonomy" id="29817"/>
    <lineage>
        <taxon>Eukaryota</taxon>
        <taxon>Viridiplantae</taxon>
        <taxon>Streptophyta</taxon>
        <taxon>Embryophyta</taxon>
        <taxon>Tracheophyta</taxon>
        <taxon>Spermatophyta</taxon>
        <taxon>Magnoliopsida</taxon>
        <taxon>Liliopsida</taxon>
        <taxon>Asparagales</taxon>
        <taxon>Iridaceae</taxon>
        <taxon>Iridoideae</taxon>
        <taxon>Irideae</taxon>
        <taxon>Iris</taxon>
    </lineage>
</organism>
<dbReference type="Proteomes" id="UP001140949">
    <property type="component" value="Unassembled WGS sequence"/>
</dbReference>
<reference evidence="1" key="1">
    <citation type="journal article" date="2023" name="GigaByte">
        <title>Genome assembly of the bearded iris, Iris pallida Lam.</title>
        <authorList>
            <person name="Bruccoleri R.E."/>
            <person name="Oakeley E.J."/>
            <person name="Faust A.M.E."/>
            <person name="Altorfer M."/>
            <person name="Dessus-Babus S."/>
            <person name="Burckhardt D."/>
            <person name="Oertli M."/>
            <person name="Naumann U."/>
            <person name="Petersen F."/>
            <person name="Wong J."/>
        </authorList>
    </citation>
    <scope>NUCLEOTIDE SEQUENCE</scope>
    <source>
        <strain evidence="1">GSM-AAB239-AS_SAM_17_03QT</strain>
    </source>
</reference>
<dbReference type="AlphaFoldDB" id="A0AAX6EA70"/>
<comment type="caution">
    <text evidence="1">The sequence shown here is derived from an EMBL/GenBank/DDBJ whole genome shotgun (WGS) entry which is preliminary data.</text>
</comment>
<protein>
    <submittedName>
        <fullName evidence="1">VAMP-like protein YKT62</fullName>
    </submittedName>
</protein>
<keyword evidence="2" id="KW-1185">Reference proteome</keyword>
<evidence type="ECO:0000313" key="1">
    <source>
        <dbReference type="EMBL" id="KAJ6800914.1"/>
    </source>
</evidence>
<gene>
    <name evidence="1" type="ORF">M6B38_202625</name>
</gene>
<reference evidence="1" key="2">
    <citation type="submission" date="2023-04" db="EMBL/GenBank/DDBJ databases">
        <authorList>
            <person name="Bruccoleri R.E."/>
            <person name="Oakeley E.J."/>
            <person name="Faust A.-M."/>
            <person name="Dessus-Babus S."/>
            <person name="Altorfer M."/>
            <person name="Burckhardt D."/>
            <person name="Oertli M."/>
            <person name="Naumann U."/>
            <person name="Petersen F."/>
            <person name="Wong J."/>
        </authorList>
    </citation>
    <scope>NUCLEOTIDE SEQUENCE</scope>
    <source>
        <strain evidence="1">GSM-AAB239-AS_SAM_17_03QT</strain>
        <tissue evidence="1">Leaf</tissue>
    </source>
</reference>
<dbReference type="EMBL" id="JANAVB010038615">
    <property type="protein sequence ID" value="KAJ6800914.1"/>
    <property type="molecule type" value="Genomic_DNA"/>
</dbReference>
<sequence>MDMYTGPVQRVELFYSELDLVVPCHRLQKKISKNLMASGVGSDVEVSCSNGITELGFRVPLLELLESFPVGTQNMDLVNWLFN</sequence>
<name>A0AAX6EA70_IRIPA</name>
<evidence type="ECO:0000313" key="2">
    <source>
        <dbReference type="Proteomes" id="UP001140949"/>
    </source>
</evidence>
<proteinExistence type="predicted"/>
<accession>A0AAX6EA70</accession>